<gene>
    <name evidence="11" type="ORF">HMPREF9726_01415</name>
</gene>
<evidence type="ECO:0000256" key="3">
    <source>
        <dbReference type="ARBA" id="ARBA00008281"/>
    </source>
</evidence>
<keyword evidence="8 10" id="KW-1133">Transmembrane helix</keyword>
<keyword evidence="9 10" id="KW-0472">Membrane</keyword>
<comment type="similarity">
    <text evidence="3 10">Belongs to the FliL family.</text>
</comment>
<dbReference type="GO" id="GO:0071973">
    <property type="term" value="P:bacterial-type flagellum-dependent cell motility"/>
    <property type="evidence" value="ECO:0007669"/>
    <property type="project" value="InterPro"/>
</dbReference>
<evidence type="ECO:0000256" key="9">
    <source>
        <dbReference type="ARBA" id="ARBA00023136"/>
    </source>
</evidence>
<sequence>MADNDLMDDDDIQENMASSVDTKKRGAGLIPMLIKWVAIVLVALIFIVTVVVITMNIRDKKGSSHSISPVSEEYRETRDVLQWYQAIGILKVHTADRIPATLIVDVALGYTNNDKSTPQELSARKVEIIDFLRSYFKGKTTAELRQEEKIKIEIKHEINDNVLTKNKIKDVRFTQYDIVEQ</sequence>
<dbReference type="PATRIC" id="fig|999432.5.peg.1469"/>
<keyword evidence="5 10" id="KW-0145">Chemotaxis</keyword>
<evidence type="ECO:0000256" key="1">
    <source>
        <dbReference type="ARBA" id="ARBA00002254"/>
    </source>
</evidence>
<evidence type="ECO:0000256" key="10">
    <source>
        <dbReference type="RuleBase" id="RU364125"/>
    </source>
</evidence>
<evidence type="ECO:0000256" key="5">
    <source>
        <dbReference type="ARBA" id="ARBA00022500"/>
    </source>
</evidence>
<dbReference type="Pfam" id="PF03748">
    <property type="entry name" value="FliL"/>
    <property type="match status" value="1"/>
</dbReference>
<evidence type="ECO:0000256" key="8">
    <source>
        <dbReference type="ARBA" id="ARBA00022989"/>
    </source>
</evidence>
<keyword evidence="4 10" id="KW-1003">Cell membrane</keyword>
<name>A0A0E2EGF5_TREDN</name>
<dbReference type="AlphaFoldDB" id="A0A0E2EGF5"/>
<dbReference type="NCBIfam" id="NF005175">
    <property type="entry name" value="PRK06654.1"/>
    <property type="match status" value="1"/>
</dbReference>
<evidence type="ECO:0000256" key="2">
    <source>
        <dbReference type="ARBA" id="ARBA00004162"/>
    </source>
</evidence>
<evidence type="ECO:0000256" key="6">
    <source>
        <dbReference type="ARBA" id="ARBA00022692"/>
    </source>
</evidence>
<evidence type="ECO:0000313" key="11">
    <source>
        <dbReference type="EMBL" id="EMB33054.1"/>
    </source>
</evidence>
<dbReference type="RefSeq" id="WP_002666989.1">
    <property type="nucleotide sequence ID" value="NZ_CM001795.1"/>
</dbReference>
<comment type="subcellular location">
    <subcellularLocation>
        <location evidence="2">Cell membrane</location>
        <topology evidence="2">Single-pass membrane protein</topology>
    </subcellularLocation>
</comment>
<organism evidence="11">
    <name type="scientific">Treponema denticola H-22</name>
    <dbReference type="NCBI Taxonomy" id="999432"/>
    <lineage>
        <taxon>Bacteria</taxon>
        <taxon>Pseudomonadati</taxon>
        <taxon>Spirochaetota</taxon>
        <taxon>Spirochaetia</taxon>
        <taxon>Spirochaetales</taxon>
        <taxon>Treponemataceae</taxon>
        <taxon>Treponema</taxon>
    </lineage>
</organism>
<proteinExistence type="inferred from homology"/>
<dbReference type="GO" id="GO:0009425">
    <property type="term" value="C:bacterial-type flagellum basal body"/>
    <property type="evidence" value="ECO:0007669"/>
    <property type="project" value="InterPro"/>
</dbReference>
<dbReference type="InterPro" id="IPR005503">
    <property type="entry name" value="FliL"/>
</dbReference>
<dbReference type="Proteomes" id="UP000011705">
    <property type="component" value="Chromosome"/>
</dbReference>
<reference evidence="11" key="1">
    <citation type="submission" date="2012-01" db="EMBL/GenBank/DDBJ databases">
        <title>The Genome Sequence of Treponema denticola H-22.</title>
        <authorList>
            <consortium name="The Broad Institute Genome Sequencing Platform"/>
            <person name="Earl A."/>
            <person name="Ward D."/>
            <person name="Feldgarden M."/>
            <person name="Gevers D."/>
            <person name="Blanton J.M."/>
            <person name="Fenno C.J."/>
            <person name="Baranova O.V."/>
            <person name="Mathney J."/>
            <person name="Dewhirst F.E."/>
            <person name="Izard J."/>
            <person name="Young S.K."/>
            <person name="Zeng Q."/>
            <person name="Gargeya S."/>
            <person name="Fitzgerald M."/>
            <person name="Haas B."/>
            <person name="Abouelleil A."/>
            <person name="Alvarado L."/>
            <person name="Arachchi H.M."/>
            <person name="Berlin A."/>
            <person name="Chapman S.B."/>
            <person name="Gearin G."/>
            <person name="Goldberg J."/>
            <person name="Griggs A."/>
            <person name="Gujja S."/>
            <person name="Hansen M."/>
            <person name="Heiman D."/>
            <person name="Howarth C."/>
            <person name="Larimer J."/>
            <person name="Lui A."/>
            <person name="MacDonald P.J.P."/>
            <person name="McCowen C."/>
            <person name="Montmayeur A."/>
            <person name="Murphy C."/>
            <person name="Neiman D."/>
            <person name="Pearson M."/>
            <person name="Priest M."/>
            <person name="Roberts A."/>
            <person name="Saif S."/>
            <person name="Shea T."/>
            <person name="Sisk P."/>
            <person name="Stolte C."/>
            <person name="Sykes S."/>
            <person name="Wortman J."/>
            <person name="Nusbaum C."/>
            <person name="Birren B."/>
        </authorList>
    </citation>
    <scope>NUCLEOTIDE SEQUENCE [LARGE SCALE GENOMIC DNA]</scope>
    <source>
        <strain evidence="11">H-22</strain>
    </source>
</reference>
<evidence type="ECO:0000256" key="7">
    <source>
        <dbReference type="ARBA" id="ARBA00022779"/>
    </source>
</evidence>
<dbReference type="GO" id="GO:0005886">
    <property type="term" value="C:plasma membrane"/>
    <property type="evidence" value="ECO:0007669"/>
    <property type="project" value="UniProtKB-SubCell"/>
</dbReference>
<keyword evidence="7 10" id="KW-0283">Flagellar rotation</keyword>
<dbReference type="GeneID" id="2740731"/>
<accession>A0A0E2EGF5</accession>
<evidence type="ECO:0000256" key="4">
    <source>
        <dbReference type="ARBA" id="ARBA00022475"/>
    </source>
</evidence>
<dbReference type="HOGENOM" id="CLU_126053_0_0_12"/>
<dbReference type="GO" id="GO:0006935">
    <property type="term" value="P:chemotaxis"/>
    <property type="evidence" value="ECO:0007669"/>
    <property type="project" value="UniProtKB-KW"/>
</dbReference>
<keyword evidence="6 10" id="KW-0812">Transmembrane</keyword>
<comment type="function">
    <text evidence="1 10">Controls the rotational direction of flagella during chemotaxis.</text>
</comment>
<dbReference type="EMBL" id="AGDV01000012">
    <property type="protein sequence ID" value="EMB33054.1"/>
    <property type="molecule type" value="Genomic_DNA"/>
</dbReference>
<comment type="caution">
    <text evidence="11">The sequence shown here is derived from an EMBL/GenBank/DDBJ whole genome shotgun (WGS) entry which is preliminary data.</text>
</comment>
<protein>
    <recommendedName>
        <fullName evidence="10">Flagellar protein FliL</fullName>
    </recommendedName>
</protein>
<feature type="transmembrane region" description="Helical" evidence="10">
    <location>
        <begin position="33"/>
        <end position="57"/>
    </location>
</feature>